<feature type="transmembrane region" description="Helical" evidence="1">
    <location>
        <begin position="387"/>
        <end position="410"/>
    </location>
</feature>
<dbReference type="RefSeq" id="WP_053236116.1">
    <property type="nucleotide sequence ID" value="NZ_CP011125.1"/>
</dbReference>
<proteinExistence type="predicted"/>
<feature type="transmembrane region" description="Helical" evidence="1">
    <location>
        <begin position="234"/>
        <end position="255"/>
    </location>
</feature>
<evidence type="ECO:0000313" key="3">
    <source>
        <dbReference type="Proteomes" id="UP000034883"/>
    </source>
</evidence>
<dbReference type="EMBL" id="CP011125">
    <property type="protein sequence ID" value="AKF09026.1"/>
    <property type="molecule type" value="Genomic_DNA"/>
</dbReference>
<keyword evidence="3" id="KW-1185">Reference proteome</keyword>
<reference evidence="2 3" key="1">
    <citation type="submission" date="2015-03" db="EMBL/GenBank/DDBJ databases">
        <title>Genome assembly of Sandaracinus amylolyticus DSM 53668.</title>
        <authorList>
            <person name="Sharma G."/>
            <person name="Subramanian S."/>
        </authorList>
    </citation>
    <scope>NUCLEOTIDE SEQUENCE [LARGE SCALE GENOMIC DNA]</scope>
    <source>
        <strain evidence="2 3">DSM 53668</strain>
    </source>
</reference>
<keyword evidence="1" id="KW-0472">Membrane</keyword>
<feature type="transmembrane region" description="Helical" evidence="1">
    <location>
        <begin position="360"/>
        <end position="381"/>
    </location>
</feature>
<name>A0A0F6YL78_9BACT</name>
<keyword evidence="1" id="KW-1133">Transmembrane helix</keyword>
<sequence length="443" mass="45077">MLALTVLVAPAVEAQAPPPAPDAYASHVVIDDVLAPLVEAAEVDVARGRALLGWARAEWARERVPVGSWLEARASVVIAAARREVGDGPTIHALMRDVVLAPLVAAAEGARDELALRRVEHVLANVDPESELARRATALRSILRRRLEPPATRVVLAPSAAPRPPPDPARRSDGELVDLYVSAGILGGYAGFWVPYALSLDDDGWYALSVLGGASLLALGVVGIDSDDGLRRGVASTLAVSIRYGMSLGFLLWGALDPELAPISSDRRGMAERAFVPLAGGLAGVLVGATIGLGLSPSVQHVRFVETAGLWGTALGLLVANAASTDGPTAFALGAGGLGAGVVVAALVAGAGVRADAARGWLLTLGFASGTLVAGIVALIAQGEPSLFGMVGVGTSVGGLALAFLLTEVLGGDHEHAYRIAALEGVRVTPIDGGAMVSLSGAL</sequence>
<feature type="transmembrane region" description="Helical" evidence="1">
    <location>
        <begin position="330"/>
        <end position="353"/>
    </location>
</feature>
<keyword evidence="1" id="KW-0812">Transmembrane</keyword>
<dbReference type="STRING" id="927083.DB32_006175"/>
<evidence type="ECO:0000313" key="2">
    <source>
        <dbReference type="EMBL" id="AKF09026.1"/>
    </source>
</evidence>
<dbReference type="Proteomes" id="UP000034883">
    <property type="component" value="Chromosome"/>
</dbReference>
<feature type="transmembrane region" description="Helical" evidence="1">
    <location>
        <begin position="204"/>
        <end position="222"/>
    </location>
</feature>
<gene>
    <name evidence="2" type="ORF">DB32_006175</name>
</gene>
<evidence type="ECO:0000256" key="1">
    <source>
        <dbReference type="SAM" id="Phobius"/>
    </source>
</evidence>
<dbReference type="KEGG" id="samy:DB32_006175"/>
<organism evidence="2 3">
    <name type="scientific">Sandaracinus amylolyticus</name>
    <dbReference type="NCBI Taxonomy" id="927083"/>
    <lineage>
        <taxon>Bacteria</taxon>
        <taxon>Pseudomonadati</taxon>
        <taxon>Myxococcota</taxon>
        <taxon>Polyangia</taxon>
        <taxon>Polyangiales</taxon>
        <taxon>Sandaracinaceae</taxon>
        <taxon>Sandaracinus</taxon>
    </lineage>
</organism>
<accession>A0A0F6YL78</accession>
<protein>
    <submittedName>
        <fullName evidence="2">Uncharacterized protein</fullName>
    </submittedName>
</protein>
<dbReference type="AlphaFoldDB" id="A0A0F6YL78"/>
<feature type="transmembrane region" description="Helical" evidence="1">
    <location>
        <begin position="275"/>
        <end position="295"/>
    </location>
</feature>